<dbReference type="OMA" id="RQPYHRE"/>
<feature type="region of interest" description="Disordered" evidence="2">
    <location>
        <begin position="212"/>
        <end position="238"/>
    </location>
</feature>
<dbReference type="Gene3D" id="3.30.40.10">
    <property type="entry name" value="Zinc/RING finger domain, C3HC4 (zinc finger)"/>
    <property type="match status" value="2"/>
</dbReference>
<dbReference type="RefSeq" id="XP_008913971.1">
    <property type="nucleotide sequence ID" value="XM_008915723.1"/>
</dbReference>
<dbReference type="EMBL" id="KI669635">
    <property type="protein sequence ID" value="ETN00650.1"/>
    <property type="molecule type" value="Genomic_DNA"/>
</dbReference>
<dbReference type="OrthoDB" id="129705at2759"/>
<organism evidence="4 5">
    <name type="scientific">Phytophthora nicotianae (strain INRA-310)</name>
    <name type="common">Phytophthora parasitica</name>
    <dbReference type="NCBI Taxonomy" id="761204"/>
    <lineage>
        <taxon>Eukaryota</taxon>
        <taxon>Sar</taxon>
        <taxon>Stramenopiles</taxon>
        <taxon>Oomycota</taxon>
        <taxon>Peronosporomycetes</taxon>
        <taxon>Peronosporales</taxon>
        <taxon>Peronosporaceae</taxon>
        <taxon>Phytophthora</taxon>
    </lineage>
</organism>
<dbReference type="InterPro" id="IPR013083">
    <property type="entry name" value="Znf_RING/FYVE/PHD"/>
</dbReference>
<dbReference type="PROSITE" id="PS50089">
    <property type="entry name" value="ZF_RING_2"/>
    <property type="match status" value="1"/>
</dbReference>
<keyword evidence="1" id="KW-0863">Zinc-finger</keyword>
<feature type="compositionally biased region" description="Acidic residues" evidence="2">
    <location>
        <begin position="369"/>
        <end position="406"/>
    </location>
</feature>
<dbReference type="SMART" id="SM00184">
    <property type="entry name" value="RING"/>
    <property type="match status" value="2"/>
</dbReference>
<dbReference type="GeneID" id="20186798"/>
<evidence type="ECO:0000256" key="2">
    <source>
        <dbReference type="SAM" id="MobiDB-lite"/>
    </source>
</evidence>
<dbReference type="InterPro" id="IPR001841">
    <property type="entry name" value="Znf_RING"/>
</dbReference>
<keyword evidence="1" id="KW-0479">Metal-binding</keyword>
<accession>W2PKT6</accession>
<proteinExistence type="predicted"/>
<feature type="domain" description="RING-type" evidence="3">
    <location>
        <begin position="311"/>
        <end position="359"/>
    </location>
</feature>
<dbReference type="SUPFAM" id="SSF57850">
    <property type="entry name" value="RING/U-box"/>
    <property type="match status" value="2"/>
</dbReference>
<feature type="compositionally biased region" description="Basic and acidic residues" evidence="2">
    <location>
        <begin position="407"/>
        <end position="424"/>
    </location>
</feature>
<evidence type="ECO:0000313" key="4">
    <source>
        <dbReference type="EMBL" id="ETN00650.1"/>
    </source>
</evidence>
<sequence>MEISELLSTPGYVCDNCHHDFGRSDHLRLHQQGRCRGIPAPPCQLCDVCWQWVKGNKHHVTRHQRGSRCRNLADRIEHRNQIAAARRQRDAAYHRERRRQQRESAGTQDQVVESDGKQDQLDQLLESDDGQDPSDHVDDCGTDNPTPPDFAQDQVARDDAEDQVYDDYAHDLLDQLVMIGDDDLSDIVAMPNLLELEHQDNDNHQEIQGAQDDQVCQENEEEEHVQAPGHQESSKATGRDGVTDCVICLDPLGGETWVCDQDSCRQPYHRECIKRTIPIDPRCSNCRAYVHLEVDDDEVMIVKHVAAPPKCVVCLKIITGVVLEGPQCIHTVDYECLVTYNAQYLRNIRSRDLQCPACSQPFPVPDELTFSDEENDEGSEENAFEYEEPDGESESEDMQDDGDNSVDEYHASDFNDSTIKDDVQ</sequence>
<feature type="region of interest" description="Disordered" evidence="2">
    <location>
        <begin position="83"/>
        <end position="152"/>
    </location>
</feature>
<protein>
    <recommendedName>
        <fullName evidence="3">RING-type domain-containing protein</fullName>
    </recommendedName>
</protein>
<evidence type="ECO:0000259" key="3">
    <source>
        <dbReference type="PROSITE" id="PS50089"/>
    </source>
</evidence>
<reference evidence="5" key="1">
    <citation type="submission" date="2011-12" db="EMBL/GenBank/DDBJ databases">
        <authorList>
            <consortium name="The Broad Institute Genome Sequencing Platform"/>
            <person name="Russ C."/>
            <person name="Tyler B."/>
            <person name="Panabieres F."/>
            <person name="Shan W."/>
            <person name="Tripathy S."/>
            <person name="Grunwald N."/>
            <person name="Machado M."/>
            <person name="Young S.K."/>
            <person name="Zeng Q."/>
            <person name="Gargeya S."/>
            <person name="Fitzgerald M."/>
            <person name="Haas B."/>
            <person name="Abouelleil A."/>
            <person name="Alvarado L."/>
            <person name="Arachchi H.M."/>
            <person name="Berlin A."/>
            <person name="Chapman S.B."/>
            <person name="Gearin G."/>
            <person name="Goldberg J."/>
            <person name="Griggs A."/>
            <person name="Gujja S."/>
            <person name="Hansen M."/>
            <person name="Heiman D."/>
            <person name="Howarth C."/>
            <person name="Larimer J."/>
            <person name="Lui A."/>
            <person name="MacDonald P.J.P."/>
            <person name="McCowen C."/>
            <person name="Montmayeur A."/>
            <person name="Murphy C."/>
            <person name="Neiman D."/>
            <person name="Pearson M."/>
            <person name="Priest M."/>
            <person name="Roberts A."/>
            <person name="Saif S."/>
            <person name="Shea T."/>
            <person name="Sisk P."/>
            <person name="Stolte C."/>
            <person name="Sykes S."/>
            <person name="Wortman J."/>
            <person name="Nusbaum C."/>
            <person name="Birren B."/>
        </authorList>
    </citation>
    <scope>NUCLEOTIDE SEQUENCE [LARGE SCALE GENOMIC DNA]</scope>
    <source>
        <strain evidence="5">INRA-310</strain>
    </source>
</reference>
<evidence type="ECO:0000256" key="1">
    <source>
        <dbReference type="PROSITE-ProRule" id="PRU00175"/>
    </source>
</evidence>
<gene>
    <name evidence="4" type="ORF">PPTG_17855</name>
</gene>
<dbReference type="AlphaFoldDB" id="W2PKT6"/>
<dbReference type="GO" id="GO:0008270">
    <property type="term" value="F:zinc ion binding"/>
    <property type="evidence" value="ECO:0007669"/>
    <property type="project" value="UniProtKB-KW"/>
</dbReference>
<name>W2PKT6_PHYN3</name>
<feature type="region of interest" description="Disordered" evidence="2">
    <location>
        <begin position="364"/>
        <end position="424"/>
    </location>
</feature>
<evidence type="ECO:0000313" key="5">
    <source>
        <dbReference type="Proteomes" id="UP000018817"/>
    </source>
</evidence>
<reference evidence="4 5" key="2">
    <citation type="submission" date="2013-11" db="EMBL/GenBank/DDBJ databases">
        <title>The Genome Sequence of Phytophthora parasitica INRA-310.</title>
        <authorList>
            <consortium name="The Broad Institute Genomics Platform"/>
            <person name="Russ C."/>
            <person name="Tyler B."/>
            <person name="Panabieres F."/>
            <person name="Shan W."/>
            <person name="Tripathy S."/>
            <person name="Grunwald N."/>
            <person name="Machado M."/>
            <person name="Johnson C.S."/>
            <person name="Arredondo F."/>
            <person name="Hong C."/>
            <person name="Coffey M."/>
            <person name="Young S.K."/>
            <person name="Zeng Q."/>
            <person name="Gargeya S."/>
            <person name="Fitzgerald M."/>
            <person name="Abouelleil A."/>
            <person name="Alvarado L."/>
            <person name="Chapman S.B."/>
            <person name="Gainer-Dewar J."/>
            <person name="Goldberg J."/>
            <person name="Griggs A."/>
            <person name="Gujja S."/>
            <person name="Hansen M."/>
            <person name="Howarth C."/>
            <person name="Imamovic A."/>
            <person name="Ireland A."/>
            <person name="Larimer J."/>
            <person name="McCowan C."/>
            <person name="Murphy C."/>
            <person name="Pearson M."/>
            <person name="Poon T.W."/>
            <person name="Priest M."/>
            <person name="Roberts A."/>
            <person name="Saif S."/>
            <person name="Shea T."/>
            <person name="Sykes S."/>
            <person name="Wortman J."/>
            <person name="Nusbaum C."/>
            <person name="Birren B."/>
        </authorList>
    </citation>
    <scope>NUCLEOTIDE SEQUENCE [LARGE SCALE GENOMIC DNA]</scope>
    <source>
        <strain evidence="4 5">INRA-310</strain>
    </source>
</reference>
<keyword evidence="1" id="KW-0862">Zinc</keyword>
<dbReference type="Proteomes" id="UP000018817">
    <property type="component" value="Unassembled WGS sequence"/>
</dbReference>
<dbReference type="VEuPathDB" id="FungiDB:PPTG_17855"/>